<dbReference type="NCBIfam" id="TIGR00836">
    <property type="entry name" value="amt"/>
    <property type="match status" value="1"/>
</dbReference>
<dbReference type="PRINTS" id="PR00342">
    <property type="entry name" value="RHESUSRHD"/>
</dbReference>
<sequence>MAFMEKFRKASALKEPLLNNPPPALDGADTAWVLASAALVILMTPGLAFFYGGMVRAKNVLNMMMMCLAAIPVVWVLWMAFGYSAGFGEDLGGGLLGDPTQFAGLRGLFAGPDAPAPVVGTVPALVFVVFQAGFAMVTVALIAGAVADRMRFTSWIVFAALWSALVYFPVAHWVFSPDGLTAAHGGWIVNRLKALDFAGGTAVEINSGVSGLALALVLGKRRGWPKDPMRPHNLPAVMLGAGLLWFGWFGFNAGSSLKADGVAALAFANTLAAGAVSLASWLVVERIRHGKPTSFGAASGAVAGLVAITPSCAYVTPVGALAIGAVAGVASSIAIEWKYRLGYDDSLDVVGVHLVSGLVGTLMIGLVASKAAGASPADGLFYGGGFDQLWRQALAALAVLAYALVVTTLVGLALKFVLGLRAHPQGEAEGLDETEHAESAYDFAVARGGRVSGGDS</sequence>
<evidence type="ECO:0000256" key="8">
    <source>
        <dbReference type="ARBA" id="ARBA00050025"/>
    </source>
</evidence>
<dbReference type="STRING" id="679197.HMPREF9336_00931"/>
<dbReference type="PANTHER" id="PTHR43029">
    <property type="entry name" value="AMMONIUM TRANSPORTER MEP2"/>
    <property type="match status" value="1"/>
</dbReference>
<comment type="caution">
    <text evidence="11">The sequence shown here is derived from an EMBL/GenBank/DDBJ whole genome shotgun (WGS) entry which is preliminary data.</text>
</comment>
<proteinExistence type="inferred from homology"/>
<dbReference type="eggNOG" id="COG0004">
    <property type="taxonomic scope" value="Bacteria"/>
</dbReference>
<evidence type="ECO:0000256" key="2">
    <source>
        <dbReference type="ARBA" id="ARBA00005887"/>
    </source>
</evidence>
<evidence type="ECO:0000256" key="3">
    <source>
        <dbReference type="ARBA" id="ARBA00022448"/>
    </source>
</evidence>
<organism evidence="11 12">
    <name type="scientific">Segniliparus rugosus (strain ATCC BAA-974 / DSM 45345 / CCUG 50838 / CIP 108380 / JCM 13579 / CDC 945)</name>
    <dbReference type="NCBI Taxonomy" id="679197"/>
    <lineage>
        <taxon>Bacteria</taxon>
        <taxon>Bacillati</taxon>
        <taxon>Actinomycetota</taxon>
        <taxon>Actinomycetes</taxon>
        <taxon>Mycobacteriales</taxon>
        <taxon>Segniliparaceae</taxon>
        <taxon>Segniliparus</taxon>
    </lineage>
</organism>
<dbReference type="PROSITE" id="PS01219">
    <property type="entry name" value="AMMONIUM_TRANSP"/>
    <property type="match status" value="1"/>
</dbReference>
<dbReference type="InterPro" id="IPR029020">
    <property type="entry name" value="Ammonium/urea_transptr"/>
</dbReference>
<comment type="subcellular location">
    <subcellularLocation>
        <location evidence="9">Cell membrane</location>
        <topology evidence="9">Multi-pass membrane protein</topology>
    </subcellularLocation>
    <subcellularLocation>
        <location evidence="1">Membrane</location>
        <topology evidence="1">Multi-pass membrane protein</topology>
    </subcellularLocation>
</comment>
<feature type="transmembrane region" description="Helical" evidence="9">
    <location>
        <begin position="263"/>
        <end position="283"/>
    </location>
</feature>
<dbReference type="HOGENOM" id="CLU_000445_33_0_11"/>
<feature type="domain" description="Ammonium transporter AmtB-like" evidence="10">
    <location>
        <begin position="31"/>
        <end position="441"/>
    </location>
</feature>
<dbReference type="InterPro" id="IPR024041">
    <property type="entry name" value="NH4_transpt_AmtB-like_dom"/>
</dbReference>
<evidence type="ECO:0000256" key="7">
    <source>
        <dbReference type="ARBA" id="ARBA00023177"/>
    </source>
</evidence>
<evidence type="ECO:0000313" key="12">
    <source>
        <dbReference type="Proteomes" id="UP000004816"/>
    </source>
</evidence>
<feature type="transmembrane region" description="Helical" evidence="9">
    <location>
        <begin position="31"/>
        <end position="51"/>
    </location>
</feature>
<feature type="transmembrane region" description="Helical" evidence="9">
    <location>
        <begin position="231"/>
        <end position="251"/>
    </location>
</feature>
<evidence type="ECO:0000256" key="5">
    <source>
        <dbReference type="ARBA" id="ARBA00022989"/>
    </source>
</evidence>
<dbReference type="EMBL" id="ACZI02000003">
    <property type="protein sequence ID" value="EFV14209.1"/>
    <property type="molecule type" value="Genomic_DNA"/>
</dbReference>
<evidence type="ECO:0000256" key="9">
    <source>
        <dbReference type="RuleBase" id="RU362002"/>
    </source>
</evidence>
<feature type="transmembrane region" description="Helical" evidence="9">
    <location>
        <begin position="63"/>
        <end position="81"/>
    </location>
</feature>
<keyword evidence="3 9" id="KW-0813">Transport</keyword>
<gene>
    <name evidence="11" type="ORF">HMPREF9336_00931</name>
</gene>
<evidence type="ECO:0000256" key="1">
    <source>
        <dbReference type="ARBA" id="ARBA00004141"/>
    </source>
</evidence>
<evidence type="ECO:0000313" key="11">
    <source>
        <dbReference type="EMBL" id="EFV14209.1"/>
    </source>
</evidence>
<dbReference type="Gene3D" id="1.10.3430.10">
    <property type="entry name" value="Ammonium transporter AmtB like domains"/>
    <property type="match status" value="1"/>
</dbReference>
<keyword evidence="4 9" id="KW-0812">Transmembrane</keyword>
<feature type="transmembrane region" description="Helical" evidence="9">
    <location>
        <begin position="349"/>
        <end position="369"/>
    </location>
</feature>
<feature type="transmembrane region" description="Helical" evidence="9">
    <location>
        <begin position="155"/>
        <end position="175"/>
    </location>
</feature>
<evidence type="ECO:0000256" key="4">
    <source>
        <dbReference type="ARBA" id="ARBA00022692"/>
    </source>
</evidence>
<dbReference type="InterPro" id="IPR002229">
    <property type="entry name" value="RhesusRHD"/>
</dbReference>
<feature type="transmembrane region" description="Helical" evidence="9">
    <location>
        <begin position="389"/>
        <end position="414"/>
    </location>
</feature>
<protein>
    <recommendedName>
        <fullName evidence="8 9">Ammonium transporter</fullName>
    </recommendedName>
</protein>
<feature type="transmembrane region" description="Helical" evidence="9">
    <location>
        <begin position="122"/>
        <end position="143"/>
    </location>
</feature>
<dbReference type="SUPFAM" id="SSF111352">
    <property type="entry name" value="Ammonium transporter"/>
    <property type="match status" value="1"/>
</dbReference>
<evidence type="ECO:0000259" key="10">
    <source>
        <dbReference type="Pfam" id="PF00909"/>
    </source>
</evidence>
<reference evidence="11 12" key="1">
    <citation type="journal article" date="2011" name="Stand. Genomic Sci.">
        <title>High quality draft genome sequence of Segniliparus rugosus CDC 945(T)= (ATCC BAA-974(T)).</title>
        <authorList>
            <person name="Earl A.M."/>
            <person name="Desjardins C.A."/>
            <person name="Fitzgerald M.G."/>
            <person name="Arachchi H.M."/>
            <person name="Zeng Q."/>
            <person name="Mehta T."/>
            <person name="Griggs A."/>
            <person name="Birren B.W."/>
            <person name="Toney N.C."/>
            <person name="Carr J."/>
            <person name="Posey J."/>
            <person name="Butler W.R."/>
        </authorList>
    </citation>
    <scope>NUCLEOTIDE SEQUENCE [LARGE SCALE GENOMIC DNA]</scope>
    <source>
        <strain evidence="12">ATCC BAA-974 / DSM 45345 / CCUG 50838 / CIP 108380 / JCM 13579 / CDC 945</strain>
    </source>
</reference>
<dbReference type="InterPro" id="IPR018047">
    <property type="entry name" value="Ammonium_transpt_CS"/>
</dbReference>
<dbReference type="Proteomes" id="UP000004816">
    <property type="component" value="Unassembled WGS sequence"/>
</dbReference>
<dbReference type="PANTHER" id="PTHR43029:SF10">
    <property type="entry name" value="AMMONIUM TRANSPORTER MEP2"/>
    <property type="match status" value="1"/>
</dbReference>
<feature type="transmembrane region" description="Helical" evidence="9">
    <location>
        <begin position="195"/>
        <end position="219"/>
    </location>
</feature>
<feature type="transmembrane region" description="Helical" evidence="9">
    <location>
        <begin position="295"/>
        <end position="313"/>
    </location>
</feature>
<dbReference type="Pfam" id="PF00909">
    <property type="entry name" value="Ammonium_transp"/>
    <property type="match status" value="1"/>
</dbReference>
<evidence type="ECO:0000256" key="6">
    <source>
        <dbReference type="ARBA" id="ARBA00023136"/>
    </source>
</evidence>
<name>E5XN61_SEGRC</name>
<comment type="similarity">
    <text evidence="2 9">Belongs to the ammonia transporter channel (TC 1.A.11.2) family.</text>
</comment>
<keyword evidence="7 9" id="KW-0924">Ammonia transport</keyword>
<dbReference type="InterPro" id="IPR001905">
    <property type="entry name" value="Ammonium_transpt"/>
</dbReference>
<accession>E5XN61</accession>
<keyword evidence="12" id="KW-1185">Reference proteome</keyword>
<dbReference type="AlphaFoldDB" id="E5XN61"/>
<dbReference type="GO" id="GO:0005886">
    <property type="term" value="C:plasma membrane"/>
    <property type="evidence" value="ECO:0007669"/>
    <property type="project" value="UniProtKB-SubCell"/>
</dbReference>
<keyword evidence="6 9" id="KW-0472">Membrane</keyword>
<keyword evidence="5 9" id="KW-1133">Transmembrane helix</keyword>
<feature type="transmembrane region" description="Helical" evidence="9">
    <location>
        <begin position="319"/>
        <end position="337"/>
    </location>
</feature>
<dbReference type="GO" id="GO:0008519">
    <property type="term" value="F:ammonium channel activity"/>
    <property type="evidence" value="ECO:0007669"/>
    <property type="project" value="InterPro"/>
</dbReference>